<gene>
    <name evidence="4" type="ORF">DWU89_17265</name>
    <name evidence="3" type="ORF">H8784_16865</name>
</gene>
<dbReference type="InterPro" id="IPR041497">
    <property type="entry name" value="Thump-like"/>
</dbReference>
<proteinExistence type="predicted"/>
<dbReference type="EMBL" id="JACRTI010000056">
    <property type="protein sequence ID" value="MBC8603387.1"/>
    <property type="molecule type" value="Genomic_DNA"/>
</dbReference>
<keyword evidence="4" id="KW-0808">Transferase</keyword>
<evidence type="ECO:0000313" key="3">
    <source>
        <dbReference type="EMBL" id="MBC8603387.1"/>
    </source>
</evidence>
<protein>
    <submittedName>
        <fullName evidence="4">SAM-dependent methyltransferase</fullName>
    </submittedName>
</protein>
<dbReference type="SUPFAM" id="SSF53335">
    <property type="entry name" value="S-adenosyl-L-methionine-dependent methyltransferases"/>
    <property type="match status" value="1"/>
</dbReference>
<dbReference type="PANTHER" id="PTHR14741:SF32">
    <property type="entry name" value="TRIMETHYLGUANOSINE SYNTHASE"/>
    <property type="match status" value="1"/>
</dbReference>
<dbReference type="Proteomes" id="UP000629596">
    <property type="component" value="Unassembled WGS sequence"/>
</dbReference>
<reference evidence="3 6" key="2">
    <citation type="submission" date="2020-08" db="EMBL/GenBank/DDBJ databases">
        <title>Genome public.</title>
        <authorList>
            <person name="Liu C."/>
            <person name="Sun Q."/>
        </authorList>
    </citation>
    <scope>NUCLEOTIDE SEQUENCE [LARGE SCALE GENOMIC DNA]</scope>
    <source>
        <strain evidence="3 6">426_9</strain>
    </source>
</reference>
<dbReference type="GO" id="GO:0008168">
    <property type="term" value="F:methyltransferase activity"/>
    <property type="evidence" value="ECO:0007669"/>
    <property type="project" value="UniProtKB-KW"/>
</dbReference>
<reference evidence="4 5" key="1">
    <citation type="submission" date="2018-07" db="EMBL/GenBank/DDBJ databases">
        <title>Parabacteroides acidifaciens nov. sp., isolated from human feces.</title>
        <authorList>
            <person name="Wang Y.J."/>
        </authorList>
    </citation>
    <scope>NUCLEOTIDE SEQUENCE [LARGE SCALE GENOMIC DNA]</scope>
    <source>
        <strain evidence="4 5">426-9</strain>
    </source>
</reference>
<evidence type="ECO:0000313" key="4">
    <source>
        <dbReference type="EMBL" id="RDU47887.1"/>
    </source>
</evidence>
<dbReference type="Gene3D" id="3.40.50.150">
    <property type="entry name" value="Vaccinia Virus protein VP39"/>
    <property type="match status" value="1"/>
</dbReference>
<evidence type="ECO:0000259" key="2">
    <source>
        <dbReference type="Pfam" id="PF22013"/>
    </source>
</evidence>
<dbReference type="AlphaFoldDB" id="A0A3D8HBG1"/>
<accession>A0A3D8HBG1</accession>
<name>A0A3D8HBG1_9BACT</name>
<sequence>MTLTSSQIQFIQEHAADDLTRLLLSASKYPEIDMPFVVDQIAARRQIREKLPSWYGNAQLVFPAKIAAEQCSSEQTAAYKQRLADEDWTMCDLTGGLGIDSYFFSRKVNHLTYIERFPAYCEAARHNFSVLGADNITVVNADTTHYIDKLPVVDAFYIDPARRGESNKRVFALQDCEPDLPGLLPDLLKRSPRVIAKLSPMADIQMTLDLLPGTTAVHVLSVRNECKELLFVVEREVEDTIPVIHCVNFAPDGTESSFSFTLEEERCAGLQPTGQVFGYLYEPNASVLKAGAFKQIALRMEVKKLHISSHLYTSEQLVADFPGRIFRVDEVFPFTGKLCKNLSKLIPQANITVRNFPLSVEELRKRTKITDGGSIYLFATTLANGEKILVRGTRLFGSDLRN</sequence>
<dbReference type="PANTHER" id="PTHR14741">
    <property type="entry name" value="S-ADENOSYLMETHIONINE-DEPENDENT METHYLTRANSFERASE RELATED"/>
    <property type="match status" value="1"/>
</dbReference>
<dbReference type="InterPro" id="IPR054168">
    <property type="entry name" value="PG_1098_Fer"/>
</dbReference>
<organism evidence="4 5">
    <name type="scientific">Parabacteroides acidifaciens</name>
    <dbReference type="NCBI Taxonomy" id="2290935"/>
    <lineage>
        <taxon>Bacteria</taxon>
        <taxon>Pseudomonadati</taxon>
        <taxon>Bacteroidota</taxon>
        <taxon>Bacteroidia</taxon>
        <taxon>Bacteroidales</taxon>
        <taxon>Tannerellaceae</taxon>
        <taxon>Parabacteroides</taxon>
    </lineage>
</organism>
<dbReference type="Pfam" id="PF18096">
    <property type="entry name" value="Thump_like"/>
    <property type="match status" value="1"/>
</dbReference>
<evidence type="ECO:0000259" key="1">
    <source>
        <dbReference type="Pfam" id="PF18096"/>
    </source>
</evidence>
<dbReference type="Pfam" id="PF22013">
    <property type="entry name" value="PG_1098_Fer"/>
    <property type="match status" value="1"/>
</dbReference>
<comment type="caution">
    <text evidence="4">The sequence shown here is derived from an EMBL/GenBank/DDBJ whole genome shotgun (WGS) entry which is preliminary data.</text>
</comment>
<feature type="domain" description="PG-1098 ferredoxin-like" evidence="2">
    <location>
        <begin position="279"/>
        <end position="322"/>
    </location>
</feature>
<dbReference type="RefSeq" id="WP_115500877.1">
    <property type="nucleotide sequence ID" value="NZ_JACRTI010000056.1"/>
</dbReference>
<feature type="domain" description="THUMP-like" evidence="1">
    <location>
        <begin position="323"/>
        <end position="390"/>
    </location>
</feature>
<dbReference type="Proteomes" id="UP000256321">
    <property type="component" value="Unassembled WGS sequence"/>
</dbReference>
<evidence type="ECO:0000313" key="5">
    <source>
        <dbReference type="Proteomes" id="UP000256321"/>
    </source>
</evidence>
<evidence type="ECO:0000313" key="6">
    <source>
        <dbReference type="Proteomes" id="UP000629596"/>
    </source>
</evidence>
<dbReference type="InterPro" id="IPR029063">
    <property type="entry name" value="SAM-dependent_MTases_sf"/>
</dbReference>
<keyword evidence="4" id="KW-0489">Methyltransferase</keyword>
<dbReference type="EMBL" id="QREV01000056">
    <property type="protein sequence ID" value="RDU47887.1"/>
    <property type="molecule type" value="Genomic_DNA"/>
</dbReference>
<dbReference type="Gene3D" id="1.10.10.1110">
    <property type="entry name" value="Methyltransferase PG1098, N-terminal domain"/>
    <property type="match status" value="1"/>
</dbReference>
<dbReference type="GO" id="GO:0032259">
    <property type="term" value="P:methylation"/>
    <property type="evidence" value="ECO:0007669"/>
    <property type="project" value="UniProtKB-KW"/>
</dbReference>
<keyword evidence="6" id="KW-1185">Reference proteome</keyword>